<dbReference type="PANTHER" id="PTHR11757:SF19">
    <property type="entry name" value="PROLYL ENDOPEPTIDASE-LIKE"/>
    <property type="match status" value="1"/>
</dbReference>
<accession>A0ABU3SW70</accession>
<gene>
    <name evidence="6" type="ORF">RS130_10220</name>
</gene>
<keyword evidence="4" id="KW-0720">Serine protease</keyword>
<reference evidence="6 7" key="1">
    <citation type="submission" date="2023-10" db="EMBL/GenBank/DDBJ databases">
        <title>Glaciecola aquimarina strain GGW-M5 nov., isolated from a coastal seawater.</title>
        <authorList>
            <person name="Bayburt H."/>
            <person name="Kim J.M."/>
            <person name="Choi B.J."/>
            <person name="Jeon C.O."/>
        </authorList>
    </citation>
    <scope>NUCLEOTIDE SEQUENCE [LARGE SCALE GENOMIC DNA]</scope>
    <source>
        <strain evidence="6 7">KCTC 32108</strain>
    </source>
</reference>
<dbReference type="Proteomes" id="UP001247805">
    <property type="component" value="Unassembled WGS sequence"/>
</dbReference>
<evidence type="ECO:0000313" key="7">
    <source>
        <dbReference type="Proteomes" id="UP001247805"/>
    </source>
</evidence>
<dbReference type="InterPro" id="IPR002470">
    <property type="entry name" value="Peptidase_S9A"/>
</dbReference>
<dbReference type="Pfam" id="PF02897">
    <property type="entry name" value="Peptidase_S9_N"/>
    <property type="match status" value="1"/>
</dbReference>
<dbReference type="SUPFAM" id="SSF53474">
    <property type="entry name" value="alpha/beta-Hydrolases"/>
    <property type="match status" value="1"/>
</dbReference>
<organism evidence="6 7">
    <name type="scientific">Paraglaciecola aquimarina</name>
    <dbReference type="NCBI Taxonomy" id="1235557"/>
    <lineage>
        <taxon>Bacteria</taxon>
        <taxon>Pseudomonadati</taxon>
        <taxon>Pseudomonadota</taxon>
        <taxon>Gammaproteobacteria</taxon>
        <taxon>Alteromonadales</taxon>
        <taxon>Alteromonadaceae</taxon>
        <taxon>Paraglaciecola</taxon>
    </lineage>
</organism>
<dbReference type="PROSITE" id="PS51257">
    <property type="entry name" value="PROKAR_LIPOPROTEIN"/>
    <property type="match status" value="1"/>
</dbReference>
<proteinExistence type="inferred from homology"/>
<dbReference type="PANTHER" id="PTHR11757">
    <property type="entry name" value="PROTEASE FAMILY S9A OLIGOPEPTIDASE"/>
    <property type="match status" value="1"/>
</dbReference>
<dbReference type="EMBL" id="JAWDIO010000002">
    <property type="protein sequence ID" value="MDU0354256.1"/>
    <property type="molecule type" value="Genomic_DNA"/>
</dbReference>
<dbReference type="InterPro" id="IPR023302">
    <property type="entry name" value="Pept_S9A_N"/>
</dbReference>
<comment type="similarity">
    <text evidence="1">Belongs to the peptidase S9A family.</text>
</comment>
<keyword evidence="7" id="KW-1185">Reference proteome</keyword>
<evidence type="ECO:0000259" key="5">
    <source>
        <dbReference type="Pfam" id="PF02897"/>
    </source>
</evidence>
<dbReference type="InterPro" id="IPR029058">
    <property type="entry name" value="AB_hydrolase_fold"/>
</dbReference>
<sequence length="534" mass="61083">MKGMYIVSIVWGILMAIFVQGCSSQQDSEPFPRISAISSVAPKAEIRQYQAEYHGLTLSDNYHWLRDQSYPEVDDQAVIDYLQAENKYFDDFLAPHAKLVDTLFEEFKGRVEESDESVPWQENGYEYRWFYRKGEDYKTWARRKLGSVQEEIFLDEAKLSEGQEYFSLDDWQISPDNKLLAYSVDTDGSERTVIKIKNLATDAYLDDVLINAAGELAFSLDSQSIVYTLLEEEKWRTKSVSVHKLGEPQSQDKVLISEADDTFNLGFRLTSSQQYFVVTARNYEQTEVSVFDAKDLSQKPMQLNSREQNFLLTVDHGNGYFYMLSNDTHVNFRLSKTKDSMPGYSHWQTVVAGNQSHYLTDLKVFDNFIALSQTIQGLESISIYPDASKPYEIEFPEDVAHVSIGNNPEFKQTHLRINYESMITPVSVFDYDLTAKSLLLQKASTIPSGYDKDQYQTKRLMAKARDGVQVPVTLVYKKGFRQDASQPVFLYGYGAYGTALPPYFSTLRLSLLDRGFAYAFAHVRGGMSWVTNGI</sequence>
<evidence type="ECO:0000256" key="1">
    <source>
        <dbReference type="ARBA" id="ARBA00005228"/>
    </source>
</evidence>
<keyword evidence="2" id="KW-0645">Protease</keyword>
<dbReference type="RefSeq" id="WP_316025869.1">
    <property type="nucleotide sequence ID" value="NZ_JAWDIO010000002.1"/>
</dbReference>
<dbReference type="SUPFAM" id="SSF50993">
    <property type="entry name" value="Peptidase/esterase 'gauge' domain"/>
    <property type="match status" value="1"/>
</dbReference>
<dbReference type="Gene3D" id="2.130.10.120">
    <property type="entry name" value="Prolyl oligopeptidase, N-terminal domain"/>
    <property type="match status" value="1"/>
</dbReference>
<name>A0ABU3SW70_9ALTE</name>
<keyword evidence="3" id="KW-0378">Hydrolase</keyword>
<evidence type="ECO:0000256" key="4">
    <source>
        <dbReference type="ARBA" id="ARBA00022825"/>
    </source>
</evidence>
<feature type="domain" description="Peptidase S9A N-terminal" evidence="5">
    <location>
        <begin position="45"/>
        <end position="438"/>
    </location>
</feature>
<evidence type="ECO:0000256" key="2">
    <source>
        <dbReference type="ARBA" id="ARBA00022670"/>
    </source>
</evidence>
<dbReference type="InterPro" id="IPR051543">
    <property type="entry name" value="Serine_Peptidase_S9A"/>
</dbReference>
<dbReference type="PRINTS" id="PR00862">
    <property type="entry name" value="PROLIGOPTASE"/>
</dbReference>
<evidence type="ECO:0000256" key="3">
    <source>
        <dbReference type="ARBA" id="ARBA00022801"/>
    </source>
</evidence>
<dbReference type="Gene3D" id="3.40.50.1820">
    <property type="entry name" value="alpha/beta hydrolase"/>
    <property type="match status" value="1"/>
</dbReference>
<evidence type="ECO:0000313" key="6">
    <source>
        <dbReference type="EMBL" id="MDU0354256.1"/>
    </source>
</evidence>
<comment type="caution">
    <text evidence="6">The sequence shown here is derived from an EMBL/GenBank/DDBJ whole genome shotgun (WGS) entry which is preliminary data.</text>
</comment>
<protein>
    <submittedName>
        <fullName evidence="6">S9 family peptidase</fullName>
    </submittedName>
</protein>